<proteinExistence type="predicted"/>
<feature type="region of interest" description="Disordered" evidence="1">
    <location>
        <begin position="70"/>
        <end position="93"/>
    </location>
</feature>
<dbReference type="AlphaFoldDB" id="A0A8H7V9F8"/>
<evidence type="ECO:0000313" key="2">
    <source>
        <dbReference type="EMBL" id="KAG2206109.1"/>
    </source>
</evidence>
<name>A0A8H7V9F8_9FUNG</name>
<evidence type="ECO:0000313" key="3">
    <source>
        <dbReference type="Proteomes" id="UP000603453"/>
    </source>
</evidence>
<protein>
    <submittedName>
        <fullName evidence="2">Uncharacterized protein</fullName>
    </submittedName>
</protein>
<dbReference type="OrthoDB" id="2284791at2759"/>
<keyword evidence="3" id="KW-1185">Reference proteome</keyword>
<dbReference type="EMBL" id="JAEPRD010000032">
    <property type="protein sequence ID" value="KAG2206109.1"/>
    <property type="molecule type" value="Genomic_DNA"/>
</dbReference>
<accession>A0A8H7V9F8</accession>
<dbReference type="Proteomes" id="UP000603453">
    <property type="component" value="Unassembled WGS sequence"/>
</dbReference>
<reference evidence="2" key="1">
    <citation type="submission" date="2020-12" db="EMBL/GenBank/DDBJ databases">
        <title>Metabolic potential, ecology and presence of endohyphal bacteria is reflected in genomic diversity of Mucoromycotina.</title>
        <authorList>
            <person name="Muszewska A."/>
            <person name="Okrasinska A."/>
            <person name="Steczkiewicz K."/>
            <person name="Drgas O."/>
            <person name="Orlowska M."/>
            <person name="Perlinska-Lenart U."/>
            <person name="Aleksandrzak-Piekarczyk T."/>
            <person name="Szatraj K."/>
            <person name="Zielenkiewicz U."/>
            <person name="Pilsyk S."/>
            <person name="Malc E."/>
            <person name="Mieczkowski P."/>
            <person name="Kruszewska J.S."/>
            <person name="Biernat P."/>
            <person name="Pawlowska J."/>
        </authorList>
    </citation>
    <scope>NUCLEOTIDE SEQUENCE</scope>
    <source>
        <strain evidence="2">WA0000017839</strain>
    </source>
</reference>
<organism evidence="2 3">
    <name type="scientific">Mucor saturninus</name>
    <dbReference type="NCBI Taxonomy" id="64648"/>
    <lineage>
        <taxon>Eukaryota</taxon>
        <taxon>Fungi</taxon>
        <taxon>Fungi incertae sedis</taxon>
        <taxon>Mucoromycota</taxon>
        <taxon>Mucoromycotina</taxon>
        <taxon>Mucoromycetes</taxon>
        <taxon>Mucorales</taxon>
        <taxon>Mucorineae</taxon>
        <taxon>Mucoraceae</taxon>
        <taxon>Mucor</taxon>
    </lineage>
</organism>
<comment type="caution">
    <text evidence="2">The sequence shown here is derived from an EMBL/GenBank/DDBJ whole genome shotgun (WGS) entry which is preliminary data.</text>
</comment>
<feature type="compositionally biased region" description="Polar residues" evidence="1">
    <location>
        <begin position="70"/>
        <end position="79"/>
    </location>
</feature>
<sequence length="385" mass="43314">MCDLAYHLLRKKIAYNEQKRAESKNAITALAQTRLRYQSDGLKALTDSATSSRRVLTLTNALTDASFNASINDATSSSPTDDKNNPLVDDTSQHADDTIEDNDGFLFPGDDDIFSFDHRDFQLHRLTYKKMIDGRSLNEKEIVFLQNLTYDGKSVKGVLQQYVATKLLSDNLSFIEEEAVKVHLSGIVNLIHSGMSKVILSSLPDHLKTKLDYIPKVSQLDPDTLGKRDESEARFYRRFASILETLLADTDVILADGETSLQSSKVAIAMNKAIFHTSDMSQAYGRKIDMILKCSSNVKVRNSGYLYLLRLVDDGLVNLLLLVPTTIESLDTVKDTLRGILTLKEHLVSIAWKVKSELHKLEHASVLEDVYIWDRILFITKIINK</sequence>
<gene>
    <name evidence="2" type="ORF">INT47_003758</name>
</gene>
<evidence type="ECO:0000256" key="1">
    <source>
        <dbReference type="SAM" id="MobiDB-lite"/>
    </source>
</evidence>